<evidence type="ECO:0000313" key="4">
    <source>
        <dbReference type="Proteomes" id="UP000075243"/>
    </source>
</evidence>
<sequence>MLSTVPDFGAFKSLGTLYLSDVRFEPNVFESLMLGCPSLVTLDISHCSGLKSINVSSPVLEILNLQGDQATESICLENAKNLTDLALLADRPGDNFERDTISNLIKGLSKIKSICLGEGYFKVSKPQHICFPKRLQGSLNCLKHVELYGVDFTETRELLFVISLLKSSPNIEKLLIEVTRIHLNLLVCFFFSCHILAHSIFFILFFRVIAITWI</sequence>
<accession>A0A151SYD7</accession>
<dbReference type="EMBL" id="CM003612">
    <property type="protein sequence ID" value="KYP59741.1"/>
    <property type="molecule type" value="Genomic_DNA"/>
</dbReference>
<evidence type="ECO:0000256" key="1">
    <source>
        <dbReference type="SAM" id="Phobius"/>
    </source>
</evidence>
<keyword evidence="1" id="KW-0812">Transmembrane</keyword>
<keyword evidence="1" id="KW-1133">Transmembrane helix</keyword>
<keyword evidence="4" id="KW-1185">Reference proteome</keyword>
<dbReference type="SUPFAM" id="SSF52047">
    <property type="entry name" value="RNI-like"/>
    <property type="match status" value="1"/>
</dbReference>
<dbReference type="InterPro" id="IPR055411">
    <property type="entry name" value="LRR_FXL15/At3g58940/PEG3-like"/>
</dbReference>
<evidence type="ECO:0000259" key="2">
    <source>
        <dbReference type="Pfam" id="PF24758"/>
    </source>
</evidence>
<reference evidence="3 4" key="1">
    <citation type="journal article" date="2012" name="Nat. Biotechnol.">
        <title>Draft genome sequence of pigeonpea (Cajanus cajan), an orphan legume crop of resource-poor farmers.</title>
        <authorList>
            <person name="Varshney R.K."/>
            <person name="Chen W."/>
            <person name="Li Y."/>
            <person name="Bharti A.K."/>
            <person name="Saxena R.K."/>
            <person name="Schlueter J.A."/>
            <person name="Donoghue M.T."/>
            <person name="Azam S."/>
            <person name="Fan G."/>
            <person name="Whaley A.M."/>
            <person name="Farmer A.D."/>
            <person name="Sheridan J."/>
            <person name="Iwata A."/>
            <person name="Tuteja R."/>
            <person name="Penmetsa R.V."/>
            <person name="Wu W."/>
            <person name="Upadhyaya H.D."/>
            <person name="Yang S.P."/>
            <person name="Shah T."/>
            <person name="Saxena K.B."/>
            <person name="Michael T."/>
            <person name="McCombie W.R."/>
            <person name="Yang B."/>
            <person name="Zhang G."/>
            <person name="Yang H."/>
            <person name="Wang J."/>
            <person name="Spillane C."/>
            <person name="Cook D.R."/>
            <person name="May G.D."/>
            <person name="Xu X."/>
            <person name="Jackson S.A."/>
        </authorList>
    </citation>
    <scope>NUCLEOTIDE SEQUENCE [LARGE SCALE GENOMIC DNA]</scope>
    <source>
        <strain evidence="4">cv. Asha</strain>
    </source>
</reference>
<feature type="domain" description="F-box/LRR-repeat protein 15/At3g58940/PEG3-like LRR" evidence="2">
    <location>
        <begin position="5"/>
        <end position="176"/>
    </location>
</feature>
<dbReference type="InterPro" id="IPR032675">
    <property type="entry name" value="LRR_dom_sf"/>
</dbReference>
<gene>
    <name evidence="3" type="ORF">KK1_015182</name>
</gene>
<name>A0A151SYD7_CAJCA</name>
<feature type="transmembrane region" description="Helical" evidence="1">
    <location>
        <begin position="183"/>
        <end position="210"/>
    </location>
</feature>
<keyword evidence="1" id="KW-0472">Membrane</keyword>
<proteinExistence type="predicted"/>
<evidence type="ECO:0000313" key="3">
    <source>
        <dbReference type="EMBL" id="KYP59741.1"/>
    </source>
</evidence>
<dbReference type="Proteomes" id="UP000075243">
    <property type="component" value="Chromosome 10"/>
</dbReference>
<dbReference type="PANTHER" id="PTHR34145">
    <property type="entry name" value="OS02G0105600 PROTEIN"/>
    <property type="match status" value="1"/>
</dbReference>
<dbReference type="PANTHER" id="PTHR34145:SF28">
    <property type="entry name" value="F-BOX DOMAIN-CONTAINING PROTEIN"/>
    <property type="match status" value="1"/>
</dbReference>
<dbReference type="AlphaFoldDB" id="A0A151SYD7"/>
<organism evidence="3 4">
    <name type="scientific">Cajanus cajan</name>
    <name type="common">Pigeon pea</name>
    <name type="synonym">Cajanus indicus</name>
    <dbReference type="NCBI Taxonomy" id="3821"/>
    <lineage>
        <taxon>Eukaryota</taxon>
        <taxon>Viridiplantae</taxon>
        <taxon>Streptophyta</taxon>
        <taxon>Embryophyta</taxon>
        <taxon>Tracheophyta</taxon>
        <taxon>Spermatophyta</taxon>
        <taxon>Magnoliopsida</taxon>
        <taxon>eudicotyledons</taxon>
        <taxon>Gunneridae</taxon>
        <taxon>Pentapetalae</taxon>
        <taxon>rosids</taxon>
        <taxon>fabids</taxon>
        <taxon>Fabales</taxon>
        <taxon>Fabaceae</taxon>
        <taxon>Papilionoideae</taxon>
        <taxon>50 kb inversion clade</taxon>
        <taxon>NPAAA clade</taxon>
        <taxon>indigoferoid/millettioid clade</taxon>
        <taxon>Phaseoleae</taxon>
        <taxon>Cajanus</taxon>
    </lineage>
</organism>
<dbReference type="Gene3D" id="3.80.10.10">
    <property type="entry name" value="Ribonuclease Inhibitor"/>
    <property type="match status" value="1"/>
</dbReference>
<dbReference type="Gramene" id="C.cajan_14748.t">
    <property type="protein sequence ID" value="C.cajan_14748.t"/>
    <property type="gene ID" value="C.cajan_14748"/>
</dbReference>
<dbReference type="InterPro" id="IPR053772">
    <property type="entry name" value="At1g61320/At1g61330-like"/>
</dbReference>
<dbReference type="Pfam" id="PF24758">
    <property type="entry name" value="LRR_At5g56370"/>
    <property type="match status" value="1"/>
</dbReference>
<protein>
    <submittedName>
        <fullName evidence="3">F-box/FBD/LRR-repeat protein At1g13570 family</fullName>
    </submittedName>
</protein>